<keyword evidence="3" id="KW-1185">Reference proteome</keyword>
<sequence>MIPSFLIGAGVGEKAKFGVEAGDAIGGGGGRACISVGVAIGGGISWGIVGAGACAFVAGASDGRWTGVVDAYSRGIVDGNDSHETTDGEGIVSGNVGGGDGNASGWDGFPTGFGGGCGGGT</sequence>
<dbReference type="Gramene" id="OE9A043530T1">
    <property type="protein sequence ID" value="OE9A043530C1"/>
    <property type="gene ID" value="OE9A043530"/>
</dbReference>
<evidence type="ECO:0000256" key="1">
    <source>
        <dbReference type="SAM" id="MobiDB-lite"/>
    </source>
</evidence>
<protein>
    <submittedName>
        <fullName evidence="2">Uncharacterized protein</fullName>
    </submittedName>
</protein>
<name>A0A8S0QEN3_OLEEU</name>
<gene>
    <name evidence="2" type="ORF">OLEA9_A043530</name>
</gene>
<accession>A0A8S0QEN3</accession>
<dbReference type="Proteomes" id="UP000594638">
    <property type="component" value="Unassembled WGS sequence"/>
</dbReference>
<evidence type="ECO:0000313" key="3">
    <source>
        <dbReference type="Proteomes" id="UP000594638"/>
    </source>
</evidence>
<feature type="region of interest" description="Disordered" evidence="1">
    <location>
        <begin position="78"/>
        <end position="97"/>
    </location>
</feature>
<reference evidence="2 3" key="1">
    <citation type="submission" date="2019-12" db="EMBL/GenBank/DDBJ databases">
        <authorList>
            <person name="Alioto T."/>
            <person name="Alioto T."/>
            <person name="Gomez Garrido J."/>
        </authorList>
    </citation>
    <scope>NUCLEOTIDE SEQUENCE [LARGE SCALE GENOMIC DNA]</scope>
</reference>
<organism evidence="2 3">
    <name type="scientific">Olea europaea subsp. europaea</name>
    <dbReference type="NCBI Taxonomy" id="158383"/>
    <lineage>
        <taxon>Eukaryota</taxon>
        <taxon>Viridiplantae</taxon>
        <taxon>Streptophyta</taxon>
        <taxon>Embryophyta</taxon>
        <taxon>Tracheophyta</taxon>
        <taxon>Spermatophyta</taxon>
        <taxon>Magnoliopsida</taxon>
        <taxon>eudicotyledons</taxon>
        <taxon>Gunneridae</taxon>
        <taxon>Pentapetalae</taxon>
        <taxon>asterids</taxon>
        <taxon>lamiids</taxon>
        <taxon>Lamiales</taxon>
        <taxon>Oleaceae</taxon>
        <taxon>Oleeae</taxon>
        <taxon>Olea</taxon>
    </lineage>
</organism>
<dbReference type="EMBL" id="CACTIH010001819">
    <property type="protein sequence ID" value="CAA2964100.1"/>
    <property type="molecule type" value="Genomic_DNA"/>
</dbReference>
<proteinExistence type="predicted"/>
<comment type="caution">
    <text evidence="2">The sequence shown here is derived from an EMBL/GenBank/DDBJ whole genome shotgun (WGS) entry which is preliminary data.</text>
</comment>
<dbReference type="AlphaFoldDB" id="A0A8S0QEN3"/>
<evidence type="ECO:0000313" key="2">
    <source>
        <dbReference type="EMBL" id="CAA2964100.1"/>
    </source>
</evidence>